<dbReference type="Proteomes" id="UP001219518">
    <property type="component" value="Unassembled WGS sequence"/>
</dbReference>
<keyword evidence="1" id="KW-0479">Metal-binding</keyword>
<name>A0AAE1H4P0_9NEOP</name>
<dbReference type="InterPro" id="IPR013083">
    <property type="entry name" value="Znf_RING/FYVE/PHD"/>
</dbReference>
<dbReference type="Gene3D" id="3.30.40.10">
    <property type="entry name" value="Zinc/RING finger domain, C3HC4 (zinc finger)"/>
    <property type="match status" value="1"/>
</dbReference>
<dbReference type="InterPro" id="IPR019787">
    <property type="entry name" value="Znf_PHD-finger"/>
</dbReference>
<reference evidence="7" key="1">
    <citation type="submission" date="2021-07" db="EMBL/GenBank/DDBJ databases">
        <authorList>
            <person name="Catto M.A."/>
            <person name="Jacobson A."/>
            <person name="Kennedy G."/>
            <person name="Labadie P."/>
            <person name="Hunt B.G."/>
            <person name="Srinivasan R."/>
        </authorList>
    </citation>
    <scope>NUCLEOTIDE SEQUENCE</scope>
    <source>
        <strain evidence="7">PL_HMW_Pooled</strain>
        <tissue evidence="7">Head</tissue>
    </source>
</reference>
<gene>
    <name evidence="7" type="ORF">KUF71_023904</name>
</gene>
<feature type="compositionally biased region" description="Polar residues" evidence="5">
    <location>
        <begin position="188"/>
        <end position="203"/>
    </location>
</feature>
<evidence type="ECO:0000313" key="7">
    <source>
        <dbReference type="EMBL" id="KAK3914503.1"/>
    </source>
</evidence>
<dbReference type="Pfam" id="PF00628">
    <property type="entry name" value="PHD"/>
    <property type="match status" value="1"/>
</dbReference>
<organism evidence="7 8">
    <name type="scientific">Frankliniella fusca</name>
    <dbReference type="NCBI Taxonomy" id="407009"/>
    <lineage>
        <taxon>Eukaryota</taxon>
        <taxon>Metazoa</taxon>
        <taxon>Ecdysozoa</taxon>
        <taxon>Arthropoda</taxon>
        <taxon>Hexapoda</taxon>
        <taxon>Insecta</taxon>
        <taxon>Pterygota</taxon>
        <taxon>Neoptera</taxon>
        <taxon>Paraneoptera</taxon>
        <taxon>Thysanoptera</taxon>
        <taxon>Terebrantia</taxon>
        <taxon>Thripoidea</taxon>
        <taxon>Thripidae</taxon>
        <taxon>Frankliniella</taxon>
    </lineage>
</organism>
<dbReference type="InterPro" id="IPR011011">
    <property type="entry name" value="Znf_FYVE_PHD"/>
</dbReference>
<protein>
    <submittedName>
        <fullName evidence="7">Death-inducer obliterator 1</fullName>
    </submittedName>
</protein>
<evidence type="ECO:0000256" key="1">
    <source>
        <dbReference type="ARBA" id="ARBA00022723"/>
    </source>
</evidence>
<dbReference type="GO" id="GO:0008270">
    <property type="term" value="F:zinc ion binding"/>
    <property type="evidence" value="ECO:0007669"/>
    <property type="project" value="UniProtKB-KW"/>
</dbReference>
<evidence type="ECO:0000256" key="5">
    <source>
        <dbReference type="SAM" id="MobiDB-lite"/>
    </source>
</evidence>
<feature type="coiled-coil region" evidence="4">
    <location>
        <begin position="112"/>
        <end position="139"/>
    </location>
</feature>
<keyword evidence="2" id="KW-0863">Zinc-finger</keyword>
<evidence type="ECO:0000256" key="4">
    <source>
        <dbReference type="SAM" id="Coils"/>
    </source>
</evidence>
<feature type="domain" description="PHD-type" evidence="6">
    <location>
        <begin position="36"/>
        <end position="67"/>
    </location>
</feature>
<evidence type="ECO:0000313" key="8">
    <source>
        <dbReference type="Proteomes" id="UP001219518"/>
    </source>
</evidence>
<accession>A0AAE1H4P0</accession>
<dbReference type="SUPFAM" id="SSF57903">
    <property type="entry name" value="FYVE/PHD zinc finger"/>
    <property type="match status" value="1"/>
</dbReference>
<evidence type="ECO:0000256" key="3">
    <source>
        <dbReference type="ARBA" id="ARBA00022833"/>
    </source>
</evidence>
<dbReference type="AlphaFoldDB" id="A0AAE1H4P0"/>
<keyword evidence="3" id="KW-0862">Zinc</keyword>
<evidence type="ECO:0000256" key="2">
    <source>
        <dbReference type="ARBA" id="ARBA00022771"/>
    </source>
</evidence>
<feature type="region of interest" description="Disordered" evidence="5">
    <location>
        <begin position="188"/>
        <end position="246"/>
    </location>
</feature>
<dbReference type="EMBL" id="JAHWGI010000382">
    <property type="protein sequence ID" value="KAK3914503.1"/>
    <property type="molecule type" value="Genomic_DNA"/>
</dbReference>
<sequence length="246" mass="27825">MGRISAMAVLTSFFQPFVRFHPQTCKMGLRKTKKLCCFCRQGQQGYMVCCDSCEQWFHGSCVGASKASAWMNGFEASANGEDLDQQPNNAEFMQLQQDLKECREKKMVRDGVIQFKRQIETLEQSIKEKDLELSEIKKANVKLALDLTECCQTMVKDLELAALNAANIKLTHDLTQCQSSQKIDNLRQSNSIQKKLSKSSTQPAPKEEKKLSIIVNANKKSSKLSLKKSLSQPQQCPVKKYIDDED</sequence>
<reference evidence="7" key="2">
    <citation type="journal article" date="2023" name="BMC Genomics">
        <title>Pest status, molecular evolution, and epigenetic factors derived from the genome assembly of Frankliniella fusca, a thysanopteran phytovirus vector.</title>
        <authorList>
            <person name="Catto M.A."/>
            <person name="Labadie P.E."/>
            <person name="Jacobson A.L."/>
            <person name="Kennedy G.G."/>
            <person name="Srinivasan R."/>
            <person name="Hunt B.G."/>
        </authorList>
    </citation>
    <scope>NUCLEOTIDE SEQUENCE</scope>
    <source>
        <strain evidence="7">PL_HMW_Pooled</strain>
    </source>
</reference>
<keyword evidence="4" id="KW-0175">Coiled coil</keyword>
<keyword evidence="8" id="KW-1185">Reference proteome</keyword>
<evidence type="ECO:0000259" key="6">
    <source>
        <dbReference type="Pfam" id="PF00628"/>
    </source>
</evidence>
<proteinExistence type="predicted"/>
<comment type="caution">
    <text evidence="7">The sequence shown here is derived from an EMBL/GenBank/DDBJ whole genome shotgun (WGS) entry which is preliminary data.</text>
</comment>